<dbReference type="GeneID" id="26839609"/>
<dbReference type="GO" id="GO:0003887">
    <property type="term" value="F:DNA-directed DNA polymerase activity"/>
    <property type="evidence" value="ECO:0007669"/>
    <property type="project" value="TreeGrafter"/>
</dbReference>
<dbReference type="EMBL" id="LMYN01000047">
    <property type="protein sequence ID" value="KSA01660.1"/>
    <property type="molecule type" value="Genomic_DNA"/>
</dbReference>
<dbReference type="Gene3D" id="3.40.1170.60">
    <property type="match status" value="1"/>
</dbReference>
<dbReference type="AlphaFoldDB" id="A0A0V1PZW0"/>
<keyword evidence="2" id="KW-0808">Transferase</keyword>
<dbReference type="GO" id="GO:0042276">
    <property type="term" value="P:error-prone translesion synthesis"/>
    <property type="evidence" value="ECO:0007669"/>
    <property type="project" value="TreeGrafter"/>
</dbReference>
<comment type="subcellular location">
    <subcellularLocation>
        <location evidence="1">Nucleus</location>
    </subcellularLocation>
</comment>
<dbReference type="PROSITE" id="PS50173">
    <property type="entry name" value="UMUC"/>
    <property type="match status" value="1"/>
</dbReference>
<evidence type="ECO:0000259" key="10">
    <source>
        <dbReference type="PROSITE" id="PS50173"/>
    </source>
</evidence>
<dbReference type="GO" id="GO:0009314">
    <property type="term" value="P:response to radiation"/>
    <property type="evidence" value="ECO:0007669"/>
    <property type="project" value="TreeGrafter"/>
</dbReference>
<keyword evidence="7" id="KW-0234">DNA repair</keyword>
<evidence type="ECO:0000313" key="12">
    <source>
        <dbReference type="Proteomes" id="UP000054251"/>
    </source>
</evidence>
<evidence type="ECO:0000313" key="11">
    <source>
        <dbReference type="EMBL" id="KSA01660.1"/>
    </source>
</evidence>
<dbReference type="GO" id="GO:0008270">
    <property type="term" value="F:zinc ion binding"/>
    <property type="evidence" value="ECO:0007669"/>
    <property type="project" value="UniProtKB-KW"/>
</dbReference>
<dbReference type="GO" id="GO:0070987">
    <property type="term" value="P:error-free translesion synthesis"/>
    <property type="evidence" value="ECO:0007669"/>
    <property type="project" value="UniProtKB-ARBA"/>
</dbReference>
<evidence type="ECO:0000256" key="6">
    <source>
        <dbReference type="ARBA" id="ARBA00022833"/>
    </source>
</evidence>
<evidence type="ECO:0000256" key="1">
    <source>
        <dbReference type="ARBA" id="ARBA00004123"/>
    </source>
</evidence>
<dbReference type="GO" id="GO:0005634">
    <property type="term" value="C:nucleus"/>
    <property type="evidence" value="ECO:0007669"/>
    <property type="project" value="UniProtKB-SubCell"/>
</dbReference>
<dbReference type="GO" id="GO:0035861">
    <property type="term" value="C:site of double-strand break"/>
    <property type="evidence" value="ECO:0007669"/>
    <property type="project" value="TreeGrafter"/>
</dbReference>
<feature type="compositionally biased region" description="Low complexity" evidence="9">
    <location>
        <begin position="745"/>
        <end position="757"/>
    </location>
</feature>
<dbReference type="RefSeq" id="XP_015467762.1">
    <property type="nucleotide sequence ID" value="XM_015611430.1"/>
</dbReference>
<dbReference type="InterPro" id="IPR043502">
    <property type="entry name" value="DNA/RNA_pol_sf"/>
</dbReference>
<evidence type="ECO:0000256" key="5">
    <source>
        <dbReference type="ARBA" id="ARBA00022771"/>
    </source>
</evidence>
<keyword evidence="12" id="KW-1185">Reference proteome</keyword>
<dbReference type="Gene3D" id="1.10.150.20">
    <property type="entry name" value="5' to 3' exonuclease, C-terminal subdomain"/>
    <property type="match status" value="1"/>
</dbReference>
<dbReference type="Gene3D" id="3.30.1490.100">
    <property type="entry name" value="DNA polymerase, Y-family, little finger domain"/>
    <property type="match status" value="1"/>
</dbReference>
<evidence type="ECO:0000256" key="3">
    <source>
        <dbReference type="ARBA" id="ARBA00022723"/>
    </source>
</evidence>
<accession>A0A0V1PZW0</accession>
<dbReference type="PIRSF" id="PIRSF036603">
    <property type="entry name" value="DPol_eta"/>
    <property type="match status" value="1"/>
</dbReference>
<dbReference type="SUPFAM" id="SSF100879">
    <property type="entry name" value="Lesion bypass DNA polymerase (Y-family), little finger domain"/>
    <property type="match status" value="1"/>
</dbReference>
<evidence type="ECO:0000256" key="9">
    <source>
        <dbReference type="SAM" id="MobiDB-lite"/>
    </source>
</evidence>
<dbReference type="GO" id="GO:0003684">
    <property type="term" value="F:damaged DNA binding"/>
    <property type="evidence" value="ECO:0007669"/>
    <property type="project" value="InterPro"/>
</dbReference>
<dbReference type="PANTHER" id="PTHR45873">
    <property type="entry name" value="DNA POLYMERASE ETA"/>
    <property type="match status" value="1"/>
</dbReference>
<keyword evidence="8" id="KW-0539">Nucleus</keyword>
<dbReference type="GO" id="GO:0005657">
    <property type="term" value="C:replication fork"/>
    <property type="evidence" value="ECO:0007669"/>
    <property type="project" value="UniProtKB-ARBA"/>
</dbReference>
<evidence type="ECO:0000256" key="2">
    <source>
        <dbReference type="ARBA" id="ARBA00022679"/>
    </source>
</evidence>
<keyword evidence="4" id="KW-0227">DNA damage</keyword>
<name>A0A0V1PZW0_9ASCO</name>
<protein>
    <recommendedName>
        <fullName evidence="10">UmuC domain-containing protein</fullName>
    </recommendedName>
</protein>
<sequence length="776" mass="89303">MSVKRNEFENKPLKTFPNDVSNFTYKDLRLLENPILAYQLPLAVVAHVDLNAFFAQVEQIRLNLTSDDPIVCAQWQSLIAVSYAARKFGIGRMDTIQSAREKCPNIIIAHAAVFRKGDSYWSYVRGLPDQSIHKVLLDPYRRESRKIMKIFREYCDVVEKASVDECFLDFGRMVYYTLIQLFPELGREVDNINNILPSIPSSLPDSLYWVGEIIKSENEISSLNNDNYQQSPVHYPEIKDWDDVCILIGSQLLYEVRLQIYKELGYTTSGGLGRNKIIAKIAGGFLKPDNQTIIRTCLVNNFLKNFHLIDFNGMGGKTGDVIMQRLEIPPDVNSISFIRNNFSLEDMQKEFTNDLPLAQKIYEMVRGNHQQELSLRTDIKSMMSRKNFLSKKPVNNLLDAYDWIKVFAGDLYNRLIELDDESLNLLMLQQSHRGKGYIRRPKTLSIQITSTSYVKHSKQTQLPVVRSLDKLKENLEATGLKLLMDILDNSTNVHKLNNGINLRELDKKIDKDYSKIKIIPLANMSLVISNFVKNTDSSLIDSYTDNKSDISTQENIRKMFDEVNEEAKIKRLKLEDLNPKAEFHKNKSRVISKEEGEYVNKLFADFNSERSSISNMQIPSRITPEPIDLKTKNSQEDKEYIKSLFDKFENDKNAMNETLKPQSKLQPKQKEERKYNILQDLKAKSSSRSVKSNLSMTNDQKFFDDLVSNNYCSQCNLEVEDVFEHRDFHIALELSLMINGREITPETTNKSSNSPNPSERKSSNCNVGKGQSKLPF</sequence>
<evidence type="ECO:0000256" key="8">
    <source>
        <dbReference type="ARBA" id="ARBA00023242"/>
    </source>
</evidence>
<dbReference type="InterPro" id="IPR036775">
    <property type="entry name" value="DNA_pol_Y-fam_lit_finger_sf"/>
</dbReference>
<dbReference type="Proteomes" id="UP000054251">
    <property type="component" value="Unassembled WGS sequence"/>
</dbReference>
<dbReference type="GO" id="GO:0006281">
    <property type="term" value="P:DNA repair"/>
    <property type="evidence" value="ECO:0007669"/>
    <property type="project" value="UniProtKB-KW"/>
</dbReference>
<dbReference type="SUPFAM" id="SSF56672">
    <property type="entry name" value="DNA/RNA polymerases"/>
    <property type="match status" value="1"/>
</dbReference>
<dbReference type="Gene3D" id="3.30.70.270">
    <property type="match status" value="1"/>
</dbReference>
<keyword evidence="3" id="KW-0479">Metal-binding</keyword>
<proteinExistence type="predicted"/>
<keyword evidence="6" id="KW-0862">Zinc</keyword>
<dbReference type="InterPro" id="IPR001126">
    <property type="entry name" value="UmuC"/>
</dbReference>
<feature type="domain" description="UmuC" evidence="10">
    <location>
        <begin position="45"/>
        <end position="315"/>
    </location>
</feature>
<reference evidence="11 12" key="1">
    <citation type="submission" date="2015-11" db="EMBL/GenBank/DDBJ databases">
        <title>The genome of Debaryomyces fabryi.</title>
        <authorList>
            <person name="Tafer H."/>
            <person name="Lopandic K."/>
        </authorList>
    </citation>
    <scope>NUCLEOTIDE SEQUENCE [LARGE SCALE GENOMIC DNA]</scope>
    <source>
        <strain evidence="11 12">CBS 789</strain>
    </source>
</reference>
<evidence type="ECO:0000256" key="7">
    <source>
        <dbReference type="ARBA" id="ARBA00023204"/>
    </source>
</evidence>
<comment type="caution">
    <text evidence="11">The sequence shown here is derived from an EMBL/GenBank/DDBJ whole genome shotgun (WGS) entry which is preliminary data.</text>
</comment>
<dbReference type="InterPro" id="IPR043128">
    <property type="entry name" value="Rev_trsase/Diguanyl_cyclase"/>
</dbReference>
<dbReference type="InterPro" id="IPR052230">
    <property type="entry name" value="DNA_polymerase_eta"/>
</dbReference>
<evidence type="ECO:0000256" key="4">
    <source>
        <dbReference type="ARBA" id="ARBA00022763"/>
    </source>
</evidence>
<feature type="region of interest" description="Disordered" evidence="9">
    <location>
        <begin position="744"/>
        <end position="776"/>
    </location>
</feature>
<dbReference type="OrthoDB" id="5723at2759"/>
<dbReference type="PANTHER" id="PTHR45873:SF1">
    <property type="entry name" value="DNA POLYMERASE ETA"/>
    <property type="match status" value="1"/>
</dbReference>
<organism evidence="11 12">
    <name type="scientific">Debaryomyces fabryi</name>
    <dbReference type="NCBI Taxonomy" id="58627"/>
    <lineage>
        <taxon>Eukaryota</taxon>
        <taxon>Fungi</taxon>
        <taxon>Dikarya</taxon>
        <taxon>Ascomycota</taxon>
        <taxon>Saccharomycotina</taxon>
        <taxon>Pichiomycetes</taxon>
        <taxon>Debaryomycetaceae</taxon>
        <taxon>Debaryomyces</taxon>
    </lineage>
</organism>
<dbReference type="Pfam" id="PF00817">
    <property type="entry name" value="IMS"/>
    <property type="match status" value="1"/>
</dbReference>
<dbReference type="FunFam" id="3.40.1170.60:FF:000008">
    <property type="entry name" value="DNA polymerase eta subunit"/>
    <property type="match status" value="1"/>
</dbReference>
<keyword evidence="5" id="KW-0863">Zinc-finger</keyword>
<dbReference type="GO" id="GO:0007064">
    <property type="term" value="P:mitotic sister chromatid cohesion"/>
    <property type="evidence" value="ECO:0007669"/>
    <property type="project" value="UniProtKB-ARBA"/>
</dbReference>
<gene>
    <name evidence="11" type="ORF">AC631_02600</name>
</gene>